<dbReference type="EMBL" id="CATQJA010002664">
    <property type="protein sequence ID" value="CAJ0582899.1"/>
    <property type="molecule type" value="Genomic_DNA"/>
</dbReference>
<keyword evidence="3" id="KW-1185">Reference proteome</keyword>
<dbReference type="Proteomes" id="UP001177023">
    <property type="component" value="Unassembled WGS sequence"/>
</dbReference>
<proteinExistence type="predicted"/>
<evidence type="ECO:0000313" key="3">
    <source>
        <dbReference type="Proteomes" id="UP001177023"/>
    </source>
</evidence>
<organism evidence="2 3">
    <name type="scientific">Mesorhabditis spiculigera</name>
    <dbReference type="NCBI Taxonomy" id="96644"/>
    <lineage>
        <taxon>Eukaryota</taxon>
        <taxon>Metazoa</taxon>
        <taxon>Ecdysozoa</taxon>
        <taxon>Nematoda</taxon>
        <taxon>Chromadorea</taxon>
        <taxon>Rhabditida</taxon>
        <taxon>Rhabditina</taxon>
        <taxon>Rhabditomorpha</taxon>
        <taxon>Rhabditoidea</taxon>
        <taxon>Rhabditidae</taxon>
        <taxon>Mesorhabditinae</taxon>
        <taxon>Mesorhabditis</taxon>
    </lineage>
</organism>
<evidence type="ECO:0000256" key="1">
    <source>
        <dbReference type="SAM" id="MobiDB-lite"/>
    </source>
</evidence>
<protein>
    <submittedName>
        <fullName evidence="2">Uncharacterized protein</fullName>
    </submittedName>
</protein>
<comment type="caution">
    <text evidence="2">The sequence shown here is derived from an EMBL/GenBank/DDBJ whole genome shotgun (WGS) entry which is preliminary data.</text>
</comment>
<name>A0AA36D870_9BILA</name>
<feature type="region of interest" description="Disordered" evidence="1">
    <location>
        <begin position="263"/>
        <end position="285"/>
    </location>
</feature>
<accession>A0AA36D870</accession>
<feature type="non-terminal residue" evidence="2">
    <location>
        <position position="311"/>
    </location>
</feature>
<reference evidence="2" key="1">
    <citation type="submission" date="2023-06" db="EMBL/GenBank/DDBJ databases">
        <authorList>
            <person name="Delattre M."/>
        </authorList>
    </citation>
    <scope>NUCLEOTIDE SEQUENCE</scope>
    <source>
        <strain evidence="2">AF72</strain>
    </source>
</reference>
<dbReference type="AlphaFoldDB" id="A0AA36D870"/>
<sequence length="311" mass="35971">MFVEFNSFDFEAPEEKVKPQWCLPEEYQVLQQPAGWFMRHEESSYPYPPELSYFRSIYLQPDLTTDRNNVTKKVDSASTISRIVDADEQLRLWCTSGHKGHSRFQANMMTAQLALNKPTITTAEMDLLIAAAEATMVLPGDQMQVWELQMKVAMRFEKSLSELLTTAILLITKHPADADRWFDIARCGRKLPLHLSLYAIARAVNLLDYEIDNGYGAGFARESLEVQARHWKEYLAAEYAADMVRLALEDMSLKKERVYARSSDKEEMDSRPVHDRRDKDSGIVPPEDYQRIVADFKARFPVMFRDDQLQN</sequence>
<gene>
    <name evidence="2" type="ORF">MSPICULIGERA_LOCUS21029</name>
</gene>
<evidence type="ECO:0000313" key="2">
    <source>
        <dbReference type="EMBL" id="CAJ0582899.1"/>
    </source>
</evidence>
<feature type="compositionally biased region" description="Basic and acidic residues" evidence="1">
    <location>
        <begin position="263"/>
        <end position="281"/>
    </location>
</feature>